<reference evidence="5 6" key="1">
    <citation type="journal article" date="2014" name="Nat. Commun.">
        <title>Klebsormidium flaccidum genome reveals primary factors for plant terrestrial adaptation.</title>
        <authorList>
            <person name="Hori K."/>
            <person name="Maruyama F."/>
            <person name="Fujisawa T."/>
            <person name="Togashi T."/>
            <person name="Yamamoto N."/>
            <person name="Seo M."/>
            <person name="Sato S."/>
            <person name="Yamada T."/>
            <person name="Mori H."/>
            <person name="Tajima N."/>
            <person name="Moriyama T."/>
            <person name="Ikeuchi M."/>
            <person name="Watanabe M."/>
            <person name="Wada H."/>
            <person name="Kobayashi K."/>
            <person name="Saito M."/>
            <person name="Masuda T."/>
            <person name="Sasaki-Sekimoto Y."/>
            <person name="Mashiguchi K."/>
            <person name="Awai K."/>
            <person name="Shimojima M."/>
            <person name="Masuda S."/>
            <person name="Iwai M."/>
            <person name="Nobusawa T."/>
            <person name="Narise T."/>
            <person name="Kondo S."/>
            <person name="Saito H."/>
            <person name="Sato R."/>
            <person name="Murakawa M."/>
            <person name="Ihara Y."/>
            <person name="Oshima-Yamada Y."/>
            <person name="Ohtaka K."/>
            <person name="Satoh M."/>
            <person name="Sonobe K."/>
            <person name="Ishii M."/>
            <person name="Ohtani R."/>
            <person name="Kanamori-Sato M."/>
            <person name="Honoki R."/>
            <person name="Miyazaki D."/>
            <person name="Mochizuki H."/>
            <person name="Umetsu J."/>
            <person name="Higashi K."/>
            <person name="Shibata D."/>
            <person name="Kamiya Y."/>
            <person name="Sato N."/>
            <person name="Nakamura Y."/>
            <person name="Tabata S."/>
            <person name="Ida S."/>
            <person name="Kurokawa K."/>
            <person name="Ohta H."/>
        </authorList>
    </citation>
    <scope>NUCLEOTIDE SEQUENCE [LARGE SCALE GENOMIC DNA]</scope>
    <source>
        <strain evidence="5 6">NIES-2285</strain>
    </source>
</reference>
<name>A0A1Y1I293_KLENI</name>
<dbReference type="EMBL" id="DF237054">
    <property type="protein sequence ID" value="GAQ82248.1"/>
    <property type="molecule type" value="Genomic_DNA"/>
</dbReference>
<keyword evidence="1" id="KW-1015">Disulfide bond</keyword>
<evidence type="ECO:0000256" key="2">
    <source>
        <dbReference type="SAM" id="MobiDB-lite"/>
    </source>
</evidence>
<comment type="caution">
    <text evidence="1">Lacks conserved residue(s) required for the propagation of feature annotation.</text>
</comment>
<dbReference type="Proteomes" id="UP000054558">
    <property type="component" value="Unassembled WGS sequence"/>
</dbReference>
<evidence type="ECO:0000259" key="4">
    <source>
        <dbReference type="PROSITE" id="PS50026"/>
    </source>
</evidence>
<proteinExistence type="predicted"/>
<dbReference type="SMART" id="SM00181">
    <property type="entry name" value="EGF"/>
    <property type="match status" value="1"/>
</dbReference>
<accession>A0A1Y1I293</accession>
<feature type="chain" id="PRO_5012508130" description="EGF-like domain-containing protein" evidence="3">
    <location>
        <begin position="18"/>
        <end position="281"/>
    </location>
</feature>
<dbReference type="SUPFAM" id="SSF57196">
    <property type="entry name" value="EGF/Laminin"/>
    <property type="match status" value="1"/>
</dbReference>
<dbReference type="PROSITE" id="PS51257">
    <property type="entry name" value="PROKAR_LIPOPROTEIN"/>
    <property type="match status" value="1"/>
</dbReference>
<dbReference type="PROSITE" id="PS50026">
    <property type="entry name" value="EGF_3"/>
    <property type="match status" value="1"/>
</dbReference>
<evidence type="ECO:0000256" key="3">
    <source>
        <dbReference type="SAM" id="SignalP"/>
    </source>
</evidence>
<evidence type="ECO:0000256" key="1">
    <source>
        <dbReference type="PROSITE-ProRule" id="PRU00076"/>
    </source>
</evidence>
<keyword evidence="6" id="KW-1185">Reference proteome</keyword>
<dbReference type="OrthoDB" id="430340at2759"/>
<gene>
    <name evidence="5" type="ORF">KFL_001050120</name>
</gene>
<feature type="disulfide bond" evidence="1">
    <location>
        <begin position="140"/>
        <end position="149"/>
    </location>
</feature>
<feature type="domain" description="EGF-like" evidence="4">
    <location>
        <begin position="108"/>
        <end position="150"/>
    </location>
</feature>
<feature type="region of interest" description="Disordered" evidence="2">
    <location>
        <begin position="155"/>
        <end position="181"/>
    </location>
</feature>
<dbReference type="CDD" id="cd00054">
    <property type="entry name" value="EGF_CA"/>
    <property type="match status" value="1"/>
</dbReference>
<evidence type="ECO:0000313" key="5">
    <source>
        <dbReference type="EMBL" id="GAQ82248.1"/>
    </source>
</evidence>
<dbReference type="InterPro" id="IPR000742">
    <property type="entry name" value="EGF"/>
</dbReference>
<dbReference type="Gene3D" id="2.10.25.10">
    <property type="entry name" value="Laminin"/>
    <property type="match status" value="1"/>
</dbReference>
<protein>
    <recommendedName>
        <fullName evidence="4">EGF-like domain-containing protein</fullName>
    </recommendedName>
</protein>
<feature type="signal peptide" evidence="3">
    <location>
        <begin position="1"/>
        <end position="17"/>
    </location>
</feature>
<feature type="compositionally biased region" description="Pro residues" evidence="2">
    <location>
        <begin position="168"/>
        <end position="180"/>
    </location>
</feature>
<evidence type="ECO:0000313" key="6">
    <source>
        <dbReference type="Proteomes" id="UP000054558"/>
    </source>
</evidence>
<keyword evidence="3" id="KW-0732">Signal</keyword>
<dbReference type="AlphaFoldDB" id="A0A1Y1I293"/>
<keyword evidence="1" id="KW-0245">EGF-like domain</keyword>
<sequence>MMLRCTVALFLIASCLSLPTATLSQFSIVDYDFSCGTGFIPVQESPTSEPDCYSDPCYGNPGPCGAGNQCTVKGTTVLGLTILESVCTCPAPSVVSHIVYVDFCYVPGTDRCNPNPCKNGGTCEAVTDFNGVKGAFVCTCPPTLEGTTCELPSRQPRPIPIVRNGTRPPTPPPTPPPSPAPTVAIIGDQGVCGKPGEPFGFPVRCYFNSDPQGRYVCCDNQGCNGFNADNLTPRCKNYGHVPFNFGLPVPTIGDQATSNTSDTTCEEARKDPLLVEFRPLR</sequence>
<dbReference type="PROSITE" id="PS00022">
    <property type="entry name" value="EGF_1"/>
    <property type="match status" value="1"/>
</dbReference>
<organism evidence="5 6">
    <name type="scientific">Klebsormidium nitens</name>
    <name type="common">Green alga</name>
    <name type="synonym">Ulothrix nitens</name>
    <dbReference type="NCBI Taxonomy" id="105231"/>
    <lineage>
        <taxon>Eukaryota</taxon>
        <taxon>Viridiplantae</taxon>
        <taxon>Streptophyta</taxon>
        <taxon>Klebsormidiophyceae</taxon>
        <taxon>Klebsormidiales</taxon>
        <taxon>Klebsormidiaceae</taxon>
        <taxon>Klebsormidium</taxon>
    </lineage>
</organism>